<keyword evidence="3 5" id="KW-0808">Transferase</keyword>
<gene>
    <name evidence="5" type="ORF">BDV29DRAFT_110182</name>
</gene>
<dbReference type="InterPro" id="IPR008854">
    <property type="entry name" value="TPMT"/>
</dbReference>
<evidence type="ECO:0000313" key="5">
    <source>
        <dbReference type="EMBL" id="KAB8075241.1"/>
    </source>
</evidence>
<evidence type="ECO:0000256" key="2">
    <source>
        <dbReference type="ARBA" id="ARBA00022603"/>
    </source>
</evidence>
<dbReference type="InterPro" id="IPR029063">
    <property type="entry name" value="SAM-dependent_MTases_sf"/>
</dbReference>
<dbReference type="PROSITE" id="PS51585">
    <property type="entry name" value="SAM_MT_TPMT"/>
    <property type="match status" value="1"/>
</dbReference>
<dbReference type="Proteomes" id="UP000326565">
    <property type="component" value="Unassembled WGS sequence"/>
</dbReference>
<protein>
    <submittedName>
        <fullName evidence="5">S-adenosyl-L-methionine-dependent methyltransferase</fullName>
    </submittedName>
</protein>
<sequence>MSHPQENPPAATPVVQGRLIGHFQGRPVNDHGSGWSSLWDLNESELWDRGTPSPALIDLIEEERHLFQPIKPNGERKKALVPGCGKGYDVIMLALHGFDVYGLEISASGVSVANKYAATELSSPQEYNFGPGWTGPVPPGSVSFVQGDFFQSDWEDQISSGGSVRFDLVYDYTFLCALHPQMRPQWGARMGQLVAPDGVLVCLEFPMYKDPTQPGPPWGLNGVHWDILALGGDGLTKIRKEAEVDQVDRLPGRFKRLLYRKPARSYEAGRGADMLSVYALK</sequence>
<dbReference type="PANTHER" id="PTHR32183:SF6">
    <property type="entry name" value="CYSTEINE SULFINATE DESULFINASE_CYSTEINE DESULFURASE AND RELATED ENZYMES"/>
    <property type="match status" value="1"/>
</dbReference>
<dbReference type="GO" id="GO:0008757">
    <property type="term" value="F:S-adenosylmethionine-dependent methyltransferase activity"/>
    <property type="evidence" value="ECO:0007669"/>
    <property type="project" value="InterPro"/>
</dbReference>
<organism evidence="5 6">
    <name type="scientific">Aspergillus leporis</name>
    <dbReference type="NCBI Taxonomy" id="41062"/>
    <lineage>
        <taxon>Eukaryota</taxon>
        <taxon>Fungi</taxon>
        <taxon>Dikarya</taxon>
        <taxon>Ascomycota</taxon>
        <taxon>Pezizomycotina</taxon>
        <taxon>Eurotiomycetes</taxon>
        <taxon>Eurotiomycetidae</taxon>
        <taxon>Eurotiales</taxon>
        <taxon>Aspergillaceae</taxon>
        <taxon>Aspergillus</taxon>
        <taxon>Aspergillus subgen. Circumdati</taxon>
    </lineage>
</organism>
<dbReference type="GO" id="GO:0032259">
    <property type="term" value="P:methylation"/>
    <property type="evidence" value="ECO:0007669"/>
    <property type="project" value="UniProtKB-KW"/>
</dbReference>
<evidence type="ECO:0000256" key="4">
    <source>
        <dbReference type="ARBA" id="ARBA00022691"/>
    </source>
</evidence>
<proteinExistence type="predicted"/>
<evidence type="ECO:0000256" key="1">
    <source>
        <dbReference type="ARBA" id="ARBA00022553"/>
    </source>
</evidence>
<keyword evidence="2 5" id="KW-0489">Methyltransferase</keyword>
<keyword evidence="4" id="KW-0949">S-adenosyl-L-methionine</keyword>
<dbReference type="Gene3D" id="3.40.50.150">
    <property type="entry name" value="Vaccinia Virus protein VP39"/>
    <property type="match status" value="1"/>
</dbReference>
<dbReference type="CDD" id="cd02440">
    <property type="entry name" value="AdoMet_MTases"/>
    <property type="match status" value="1"/>
</dbReference>
<reference evidence="5 6" key="1">
    <citation type="submission" date="2019-04" db="EMBL/GenBank/DDBJ databases">
        <title>Friends and foes A comparative genomics study of 23 Aspergillus species from section Flavi.</title>
        <authorList>
            <consortium name="DOE Joint Genome Institute"/>
            <person name="Kjaerbolling I."/>
            <person name="Vesth T."/>
            <person name="Frisvad J.C."/>
            <person name="Nybo J.L."/>
            <person name="Theobald S."/>
            <person name="Kildgaard S."/>
            <person name="Isbrandt T."/>
            <person name="Kuo A."/>
            <person name="Sato A."/>
            <person name="Lyhne E.K."/>
            <person name="Kogle M.E."/>
            <person name="Wiebenga A."/>
            <person name="Kun R.S."/>
            <person name="Lubbers R.J."/>
            <person name="Makela M.R."/>
            <person name="Barry K."/>
            <person name="Chovatia M."/>
            <person name="Clum A."/>
            <person name="Daum C."/>
            <person name="Haridas S."/>
            <person name="He G."/>
            <person name="LaButti K."/>
            <person name="Lipzen A."/>
            <person name="Mondo S."/>
            <person name="Riley R."/>
            <person name="Salamov A."/>
            <person name="Simmons B.A."/>
            <person name="Magnuson J.K."/>
            <person name="Henrissat B."/>
            <person name="Mortensen U.H."/>
            <person name="Larsen T.O."/>
            <person name="Devries R.P."/>
            <person name="Grigoriev I.V."/>
            <person name="Machida M."/>
            <person name="Baker S.E."/>
            <person name="Andersen M.R."/>
        </authorList>
    </citation>
    <scope>NUCLEOTIDE SEQUENCE [LARGE SCALE GENOMIC DNA]</scope>
    <source>
        <strain evidence="5 6">CBS 151.66</strain>
    </source>
</reference>
<keyword evidence="1" id="KW-0597">Phosphoprotein</keyword>
<name>A0A5N5X3A0_9EURO</name>
<evidence type="ECO:0000313" key="6">
    <source>
        <dbReference type="Proteomes" id="UP000326565"/>
    </source>
</evidence>
<keyword evidence="6" id="KW-1185">Reference proteome</keyword>
<dbReference type="Pfam" id="PF05724">
    <property type="entry name" value="TPMT"/>
    <property type="match status" value="1"/>
</dbReference>
<dbReference type="PANTHER" id="PTHR32183">
    <property type="match status" value="1"/>
</dbReference>
<dbReference type="SUPFAM" id="SSF53335">
    <property type="entry name" value="S-adenosyl-L-methionine-dependent methyltransferases"/>
    <property type="match status" value="1"/>
</dbReference>
<accession>A0A5N5X3A0</accession>
<evidence type="ECO:0000256" key="3">
    <source>
        <dbReference type="ARBA" id="ARBA00022679"/>
    </source>
</evidence>
<dbReference type="OrthoDB" id="276151at2759"/>
<dbReference type="AlphaFoldDB" id="A0A5N5X3A0"/>
<dbReference type="EMBL" id="ML732197">
    <property type="protein sequence ID" value="KAB8075241.1"/>
    <property type="molecule type" value="Genomic_DNA"/>
</dbReference>